<dbReference type="GO" id="GO:0004805">
    <property type="term" value="F:trehalose-phosphatase activity"/>
    <property type="evidence" value="ECO:0007669"/>
    <property type="project" value="UniProtKB-EC"/>
</dbReference>
<proteinExistence type="inferred from homology"/>
<dbReference type="PANTHER" id="PTHR43768">
    <property type="entry name" value="TREHALOSE 6-PHOSPHATE PHOSPHATASE"/>
    <property type="match status" value="1"/>
</dbReference>
<dbReference type="STRING" id="1073574.GOARA_082_00310"/>
<dbReference type="InterPro" id="IPR044651">
    <property type="entry name" value="OTSB-like"/>
</dbReference>
<evidence type="ECO:0000256" key="2">
    <source>
        <dbReference type="ARBA" id="ARBA00024179"/>
    </source>
</evidence>
<name>G7H719_9ACTN</name>
<dbReference type="NCBIfam" id="TIGR00685">
    <property type="entry name" value="T6PP"/>
    <property type="match status" value="1"/>
</dbReference>
<evidence type="ECO:0000256" key="3">
    <source>
        <dbReference type="RuleBase" id="RU361117"/>
    </source>
</evidence>
<dbReference type="EC" id="3.1.3.12" evidence="3"/>
<dbReference type="GO" id="GO:0005992">
    <property type="term" value="P:trehalose biosynthetic process"/>
    <property type="evidence" value="ECO:0007669"/>
    <property type="project" value="UniProtKB-UniPathway"/>
</dbReference>
<dbReference type="EMBL" id="BAEE01000082">
    <property type="protein sequence ID" value="GAB11644.1"/>
    <property type="molecule type" value="Genomic_DNA"/>
</dbReference>
<keyword evidence="3" id="KW-0460">Magnesium</keyword>
<dbReference type="InterPro" id="IPR023214">
    <property type="entry name" value="HAD_sf"/>
</dbReference>
<evidence type="ECO:0000313" key="5">
    <source>
        <dbReference type="Proteomes" id="UP000035088"/>
    </source>
</evidence>
<comment type="similarity">
    <text evidence="3">Belongs to the trehalose phosphatase family.</text>
</comment>
<dbReference type="SUPFAM" id="SSF56784">
    <property type="entry name" value="HAD-like"/>
    <property type="match status" value="1"/>
</dbReference>
<dbReference type="RefSeq" id="WP_007323719.1">
    <property type="nucleotide sequence ID" value="NZ_BAEE01000082.1"/>
</dbReference>
<comment type="pathway">
    <text evidence="3">Glycan biosynthesis; trehalose biosynthesis.</text>
</comment>
<dbReference type="Gene3D" id="3.40.50.1000">
    <property type="entry name" value="HAD superfamily/HAD-like"/>
    <property type="match status" value="1"/>
</dbReference>
<dbReference type="InterPro" id="IPR003337">
    <property type="entry name" value="Trehalose_PPase"/>
</dbReference>
<comment type="caution">
    <text evidence="4">The sequence shown here is derived from an EMBL/GenBank/DDBJ whole genome shotgun (WGS) entry which is preliminary data.</text>
</comment>
<evidence type="ECO:0000313" key="4">
    <source>
        <dbReference type="EMBL" id="GAB11644.1"/>
    </source>
</evidence>
<dbReference type="Pfam" id="PF02358">
    <property type="entry name" value="Trehalose_PPase"/>
    <property type="match status" value="1"/>
</dbReference>
<dbReference type="AlphaFoldDB" id="G7H719"/>
<evidence type="ECO:0000256" key="1">
    <source>
        <dbReference type="ARBA" id="ARBA00022801"/>
    </source>
</evidence>
<dbReference type="Gene3D" id="3.30.70.1020">
    <property type="entry name" value="Trehalose-6-phosphate phosphatase related protein, domain 2"/>
    <property type="match status" value="1"/>
</dbReference>
<dbReference type="Proteomes" id="UP000035088">
    <property type="component" value="Unassembled WGS sequence"/>
</dbReference>
<keyword evidence="3" id="KW-0479">Metal-binding</keyword>
<reference evidence="4 5" key="1">
    <citation type="submission" date="2011-11" db="EMBL/GenBank/DDBJ databases">
        <title>Whole genome shotgun sequence of Gordonia araii NBRC 100433.</title>
        <authorList>
            <person name="Yoshida Y."/>
            <person name="Hosoyama A."/>
            <person name="Tsuchikane K."/>
            <person name="Katsumata H."/>
            <person name="Yamazaki S."/>
            <person name="Fujita N."/>
        </authorList>
    </citation>
    <scope>NUCLEOTIDE SEQUENCE [LARGE SCALE GENOMIC DNA]</scope>
    <source>
        <strain evidence="4 5">NBRC 100433</strain>
    </source>
</reference>
<dbReference type="UniPathway" id="UPA00299"/>
<accession>G7H719</accession>
<dbReference type="PANTHER" id="PTHR43768:SF3">
    <property type="entry name" value="TREHALOSE 6-PHOSPHATE PHOSPHATASE"/>
    <property type="match status" value="1"/>
</dbReference>
<comment type="catalytic activity">
    <reaction evidence="3">
        <text>alpha,alpha-trehalose 6-phosphate + H2O = alpha,alpha-trehalose + phosphate</text>
        <dbReference type="Rhea" id="RHEA:23420"/>
        <dbReference type="ChEBI" id="CHEBI:15377"/>
        <dbReference type="ChEBI" id="CHEBI:16551"/>
        <dbReference type="ChEBI" id="CHEBI:43474"/>
        <dbReference type="ChEBI" id="CHEBI:58429"/>
        <dbReference type="EC" id="3.1.3.12"/>
    </reaction>
</comment>
<organism evidence="4 5">
    <name type="scientific">Gordonia araii NBRC 100433</name>
    <dbReference type="NCBI Taxonomy" id="1073574"/>
    <lineage>
        <taxon>Bacteria</taxon>
        <taxon>Bacillati</taxon>
        <taxon>Actinomycetota</taxon>
        <taxon>Actinomycetes</taxon>
        <taxon>Mycobacteriales</taxon>
        <taxon>Gordoniaceae</taxon>
        <taxon>Gordonia</taxon>
    </lineage>
</organism>
<comment type="cofactor">
    <cofactor evidence="3">
        <name>Mg(2+)</name>
        <dbReference type="ChEBI" id="CHEBI:18420"/>
    </cofactor>
</comment>
<keyword evidence="1 3" id="KW-0378">Hydrolase</keyword>
<keyword evidence="5" id="KW-1185">Reference proteome</keyword>
<comment type="function">
    <text evidence="2 3">Removes the phosphate from trehalose 6-phosphate to produce free trehalose.</text>
</comment>
<gene>
    <name evidence="4" type="primary">otsB</name>
    <name evidence="4" type="ORF">GOARA_082_00310</name>
</gene>
<protein>
    <recommendedName>
        <fullName evidence="3">Trehalose 6-phosphate phosphatase</fullName>
        <ecNumber evidence="3">3.1.3.12</ecNumber>
    </recommendedName>
</protein>
<sequence length="270" mass="27738">MTHGMAGLPDELTAALRAFAALPSVVVGSDFDGCLAPIVSHPADARPDPAAVDALVDLAALPDTAIAVVSGRARDDLAERLTPAALARLAALPDPASATLVGSHGSEFDNGFSSPITDEQQKLLAGLVTELEAIAARFPGAMVETKPASTVLHVRNVDAAADAESALEEARRGPAARPGVHATEGKAVLELAVIETSKGHALDLLRERTGADAVLYLGDDVTDEKAFGHLRGADDVAIKVGDGATLARYRIAGPELVGAVLRAVADFRRA</sequence>
<dbReference type="InterPro" id="IPR036412">
    <property type="entry name" value="HAD-like_sf"/>
</dbReference>
<dbReference type="GO" id="GO:0046872">
    <property type="term" value="F:metal ion binding"/>
    <property type="evidence" value="ECO:0007669"/>
    <property type="project" value="UniProtKB-KW"/>
</dbReference>